<evidence type="ECO:0000313" key="1">
    <source>
        <dbReference type="EMBL" id="SPH22443.1"/>
    </source>
</evidence>
<reference evidence="1 2" key="1">
    <citation type="submission" date="2018-03" db="EMBL/GenBank/DDBJ databases">
        <authorList>
            <person name="Keele B.F."/>
        </authorList>
    </citation>
    <scope>NUCLEOTIDE SEQUENCE [LARGE SCALE GENOMIC DNA]</scope>
    <source>
        <strain evidence="1 2">CECT 8599</strain>
    </source>
</reference>
<protein>
    <submittedName>
        <fullName evidence="1">Uncharacterized protein</fullName>
    </submittedName>
</protein>
<dbReference type="RefSeq" id="WP_306418885.1">
    <property type="nucleotide sequence ID" value="NZ_OMOR01000001.1"/>
</dbReference>
<proteinExistence type="predicted"/>
<sequence length="94" mass="10658">MRNGHMQNLGKTCLPVRRRNANPMRTYDALPVPLRRWLSQAVLPWSPKSAARLWAQARKKGLSVELTLQSLQNAERRTLASDTHAIPQLTKTST</sequence>
<dbReference type="Pfam" id="PF20135">
    <property type="entry name" value="DUF6525"/>
    <property type="match status" value="1"/>
</dbReference>
<dbReference type="Proteomes" id="UP000244880">
    <property type="component" value="Unassembled WGS sequence"/>
</dbReference>
<organism evidence="1 2">
    <name type="scientific">Ascidiaceihabitans donghaensis</name>
    <dbReference type="NCBI Taxonomy" id="1510460"/>
    <lineage>
        <taxon>Bacteria</taxon>
        <taxon>Pseudomonadati</taxon>
        <taxon>Pseudomonadota</taxon>
        <taxon>Alphaproteobacteria</taxon>
        <taxon>Rhodobacterales</taxon>
        <taxon>Paracoccaceae</taxon>
        <taxon>Ascidiaceihabitans</taxon>
    </lineage>
</organism>
<gene>
    <name evidence="1" type="ORF">ASD8599_03186</name>
</gene>
<name>A0A2R8BH98_9RHOB</name>
<accession>A0A2R8BH98</accession>
<keyword evidence="2" id="KW-1185">Reference proteome</keyword>
<dbReference type="InterPro" id="IPR045386">
    <property type="entry name" value="DUF6525"/>
</dbReference>
<dbReference type="AlphaFoldDB" id="A0A2R8BH98"/>
<dbReference type="EMBL" id="OMOR01000001">
    <property type="protein sequence ID" value="SPH22443.1"/>
    <property type="molecule type" value="Genomic_DNA"/>
</dbReference>
<evidence type="ECO:0000313" key="2">
    <source>
        <dbReference type="Proteomes" id="UP000244880"/>
    </source>
</evidence>